<protein>
    <submittedName>
        <fullName evidence="1">Uncharacterized protein</fullName>
    </submittedName>
</protein>
<organism evidence="1 2">
    <name type="scientific">Araneus ventricosus</name>
    <name type="common">Orbweaver spider</name>
    <name type="synonym">Epeira ventricosa</name>
    <dbReference type="NCBI Taxonomy" id="182803"/>
    <lineage>
        <taxon>Eukaryota</taxon>
        <taxon>Metazoa</taxon>
        <taxon>Ecdysozoa</taxon>
        <taxon>Arthropoda</taxon>
        <taxon>Chelicerata</taxon>
        <taxon>Arachnida</taxon>
        <taxon>Araneae</taxon>
        <taxon>Araneomorphae</taxon>
        <taxon>Entelegynae</taxon>
        <taxon>Araneoidea</taxon>
        <taxon>Araneidae</taxon>
        <taxon>Araneus</taxon>
    </lineage>
</organism>
<keyword evidence="2" id="KW-1185">Reference proteome</keyword>
<proteinExistence type="predicted"/>
<dbReference type="Proteomes" id="UP000499080">
    <property type="component" value="Unassembled WGS sequence"/>
</dbReference>
<name>A0A4Y2B9D0_ARAVE</name>
<dbReference type="AlphaFoldDB" id="A0A4Y2B9D0"/>
<dbReference type="EMBL" id="BGPR01000061">
    <property type="protein sequence ID" value="GBL88638.1"/>
    <property type="molecule type" value="Genomic_DNA"/>
</dbReference>
<evidence type="ECO:0000313" key="1">
    <source>
        <dbReference type="EMBL" id="GBL88638.1"/>
    </source>
</evidence>
<sequence>MNHSYTSGSKHLWNVIKNSRHLTEDLKKVVDPVISRNALTAHSEKLLLTKDDNSRTCCSPDCQGKRVRKPAADERRQFENLLFARLSRPEGLLPQLNIVALSSPN</sequence>
<gene>
    <name evidence="1" type="ORF">AVEN_195634_1</name>
</gene>
<comment type="caution">
    <text evidence="1">The sequence shown here is derived from an EMBL/GenBank/DDBJ whole genome shotgun (WGS) entry which is preliminary data.</text>
</comment>
<accession>A0A4Y2B9D0</accession>
<dbReference type="OrthoDB" id="6617942at2759"/>
<reference evidence="1 2" key="1">
    <citation type="journal article" date="2019" name="Sci. Rep.">
        <title>Orb-weaving spider Araneus ventricosus genome elucidates the spidroin gene catalogue.</title>
        <authorList>
            <person name="Kono N."/>
            <person name="Nakamura H."/>
            <person name="Ohtoshi R."/>
            <person name="Moran D.A.P."/>
            <person name="Shinohara A."/>
            <person name="Yoshida Y."/>
            <person name="Fujiwara M."/>
            <person name="Mori M."/>
            <person name="Tomita M."/>
            <person name="Arakawa K."/>
        </authorList>
    </citation>
    <scope>NUCLEOTIDE SEQUENCE [LARGE SCALE GENOMIC DNA]</scope>
</reference>
<evidence type="ECO:0000313" key="2">
    <source>
        <dbReference type="Proteomes" id="UP000499080"/>
    </source>
</evidence>